<feature type="transmembrane region" description="Helical" evidence="7">
    <location>
        <begin position="41"/>
        <end position="60"/>
    </location>
</feature>
<keyword evidence="4 7" id="KW-1133">Transmembrane helix</keyword>
<organism evidence="9">
    <name type="scientific">Nonomuraea gerenzanensis</name>
    <dbReference type="NCBI Taxonomy" id="93944"/>
    <lineage>
        <taxon>Bacteria</taxon>
        <taxon>Bacillati</taxon>
        <taxon>Actinomycetota</taxon>
        <taxon>Actinomycetes</taxon>
        <taxon>Streptosporangiales</taxon>
        <taxon>Streptosporangiaceae</taxon>
        <taxon>Nonomuraea</taxon>
    </lineage>
</organism>
<keyword evidence="3 7" id="KW-0812">Transmembrane</keyword>
<dbReference type="GO" id="GO:0015297">
    <property type="term" value="F:antiporter activity"/>
    <property type="evidence" value="ECO:0007669"/>
    <property type="project" value="InterPro"/>
</dbReference>
<dbReference type="InterPro" id="IPR006153">
    <property type="entry name" value="Cation/H_exchanger_TM"/>
</dbReference>
<dbReference type="Pfam" id="PF00999">
    <property type="entry name" value="Na_H_Exchanger"/>
    <property type="match status" value="1"/>
</dbReference>
<evidence type="ECO:0000259" key="8">
    <source>
        <dbReference type="Pfam" id="PF00999"/>
    </source>
</evidence>
<evidence type="ECO:0000256" key="3">
    <source>
        <dbReference type="ARBA" id="ARBA00022692"/>
    </source>
</evidence>
<feature type="transmembrane region" description="Helical" evidence="7">
    <location>
        <begin position="210"/>
        <end position="232"/>
    </location>
</feature>
<evidence type="ECO:0000256" key="2">
    <source>
        <dbReference type="ARBA" id="ARBA00022448"/>
    </source>
</evidence>
<keyword evidence="2" id="KW-0813">Transport</keyword>
<name>A0A1M4EAM5_9ACTN</name>
<feature type="transmembrane region" description="Helical" evidence="7">
    <location>
        <begin position="297"/>
        <end position="313"/>
    </location>
</feature>
<dbReference type="RefSeq" id="WP_225275158.1">
    <property type="nucleotide sequence ID" value="NZ_CP084058.1"/>
</dbReference>
<keyword evidence="6 7" id="KW-0472">Membrane</keyword>
<dbReference type="Gene3D" id="1.20.1530.20">
    <property type="match status" value="1"/>
</dbReference>
<proteinExistence type="predicted"/>
<evidence type="ECO:0000256" key="4">
    <source>
        <dbReference type="ARBA" id="ARBA00022989"/>
    </source>
</evidence>
<evidence type="ECO:0000256" key="7">
    <source>
        <dbReference type="SAM" id="Phobius"/>
    </source>
</evidence>
<dbReference type="AlphaFoldDB" id="A0A1M4EAM5"/>
<feature type="transmembrane region" description="Helical" evidence="7">
    <location>
        <begin position="80"/>
        <end position="97"/>
    </location>
</feature>
<protein>
    <submittedName>
        <fullName evidence="9">Sodium/hydrogen exchanger</fullName>
    </submittedName>
</protein>
<feature type="transmembrane region" description="Helical" evidence="7">
    <location>
        <begin position="325"/>
        <end position="346"/>
    </location>
</feature>
<feature type="transmembrane region" description="Helical" evidence="7">
    <location>
        <begin position="183"/>
        <end position="204"/>
    </location>
</feature>
<feature type="transmembrane region" description="Helical" evidence="7">
    <location>
        <begin position="109"/>
        <end position="131"/>
    </location>
</feature>
<evidence type="ECO:0000256" key="1">
    <source>
        <dbReference type="ARBA" id="ARBA00004141"/>
    </source>
</evidence>
<dbReference type="PANTHER" id="PTHR32468">
    <property type="entry name" value="CATION/H + ANTIPORTER"/>
    <property type="match status" value="1"/>
</dbReference>
<dbReference type="PANTHER" id="PTHR32468:SF0">
    <property type="entry name" value="K(+)_H(+) ANTIPORTER 1"/>
    <property type="match status" value="1"/>
</dbReference>
<dbReference type="EMBL" id="LT559118">
    <property type="protein sequence ID" value="SBO95812.1"/>
    <property type="molecule type" value="Genomic_DNA"/>
</dbReference>
<feature type="transmembrane region" description="Helical" evidence="7">
    <location>
        <begin position="12"/>
        <end position="34"/>
    </location>
</feature>
<feature type="transmembrane region" description="Helical" evidence="7">
    <location>
        <begin position="268"/>
        <end position="285"/>
    </location>
</feature>
<comment type="subcellular location">
    <subcellularLocation>
        <location evidence="1">Membrane</location>
        <topology evidence="1">Multi-pass membrane protein</topology>
    </subcellularLocation>
</comment>
<evidence type="ECO:0000256" key="5">
    <source>
        <dbReference type="ARBA" id="ARBA00023065"/>
    </source>
</evidence>
<dbReference type="InterPro" id="IPR038770">
    <property type="entry name" value="Na+/solute_symporter_sf"/>
</dbReference>
<evidence type="ECO:0000313" key="9">
    <source>
        <dbReference type="EMBL" id="SBO95812.1"/>
    </source>
</evidence>
<reference evidence="9" key="1">
    <citation type="submission" date="2016-04" db="EMBL/GenBank/DDBJ databases">
        <authorList>
            <person name="Evans L.H."/>
            <person name="Alamgir A."/>
            <person name="Owens N."/>
            <person name="Weber N.D."/>
            <person name="Virtaneva K."/>
            <person name="Barbian K."/>
            <person name="Babar A."/>
            <person name="Rosenke K."/>
        </authorList>
    </citation>
    <scope>NUCLEOTIDE SEQUENCE</scope>
    <source>
        <strain evidence="9">Nono1</strain>
    </source>
</reference>
<feature type="domain" description="Cation/H+ exchanger transmembrane" evidence="8">
    <location>
        <begin position="25"/>
        <end position="409"/>
    </location>
</feature>
<feature type="transmembrane region" description="Helical" evidence="7">
    <location>
        <begin position="389"/>
        <end position="408"/>
    </location>
</feature>
<feature type="transmembrane region" description="Helical" evidence="7">
    <location>
        <begin position="244"/>
        <end position="262"/>
    </location>
</feature>
<evidence type="ECO:0000256" key="6">
    <source>
        <dbReference type="ARBA" id="ARBA00023136"/>
    </source>
</evidence>
<sequence length="437" mass="44665">MAPVAPIGAHQLMIFLLQVGSLLLLALALGSLATRLRLPSVVGELLAGVLVGPSLLAHLAPDVQQWLFPAQAGQFHLLDAVGQLGVILLVGLTGMHLDMGLVRRRAATAAGVSVGGLVVPLGLGVAAGFLIPGSLIPDGADGTVFALFLGVAMCVSAIPVLAKTLMDMKLIHRNVGQLSLTAGMIDDAFGWFMLSIVSAMAVHAASAGTVLTSLACLAAIVVFALTVGRPLVRGSLRLAARSEGAGATVATTVVLIVLAGAATHALGLEAVFGAFVMGILIGSAGKVDPARLAPLRTVVLGALAPVFFATAGLRMDLTALTEPPVLLAGLAVLAVAVVGKFLGVYAGAKLSRLNRWEALALGAGLNARGVIEVVVAMVGLRLGILSVEVYTMIILVAVVTSVMAPPILRLAMARVERTADEELRETAHRAWDKQPSA</sequence>
<dbReference type="GO" id="GO:1902600">
    <property type="term" value="P:proton transmembrane transport"/>
    <property type="evidence" value="ECO:0007669"/>
    <property type="project" value="InterPro"/>
</dbReference>
<keyword evidence="5" id="KW-0406">Ion transport</keyword>
<gene>
    <name evidence="9" type="ORF">BN4615_P5328</name>
</gene>
<feature type="transmembrane region" description="Helical" evidence="7">
    <location>
        <begin position="358"/>
        <end position="383"/>
    </location>
</feature>
<dbReference type="GO" id="GO:0016020">
    <property type="term" value="C:membrane"/>
    <property type="evidence" value="ECO:0007669"/>
    <property type="project" value="UniProtKB-SubCell"/>
</dbReference>
<feature type="transmembrane region" description="Helical" evidence="7">
    <location>
        <begin position="143"/>
        <end position="162"/>
    </location>
</feature>
<dbReference type="InterPro" id="IPR050794">
    <property type="entry name" value="CPA2_transporter"/>
</dbReference>
<accession>A0A1M4EAM5</accession>